<protein>
    <submittedName>
        <fullName evidence="1">Uncharacterized protein</fullName>
    </submittedName>
</protein>
<reference evidence="1" key="1">
    <citation type="submission" date="2020-05" db="UniProtKB">
        <authorList>
            <consortium name="EnsemblMetazoa"/>
        </authorList>
    </citation>
    <scope>IDENTIFICATION</scope>
    <source>
        <strain evidence="1">FUMOZ</strain>
    </source>
</reference>
<proteinExistence type="predicted"/>
<organism evidence="1">
    <name type="scientific">Anopheles funestus</name>
    <name type="common">African malaria mosquito</name>
    <dbReference type="NCBI Taxonomy" id="62324"/>
    <lineage>
        <taxon>Eukaryota</taxon>
        <taxon>Metazoa</taxon>
        <taxon>Ecdysozoa</taxon>
        <taxon>Arthropoda</taxon>
        <taxon>Hexapoda</taxon>
        <taxon>Insecta</taxon>
        <taxon>Pterygota</taxon>
        <taxon>Neoptera</taxon>
        <taxon>Endopterygota</taxon>
        <taxon>Diptera</taxon>
        <taxon>Nematocera</taxon>
        <taxon>Culicoidea</taxon>
        <taxon>Culicidae</taxon>
        <taxon>Anophelinae</taxon>
        <taxon>Anopheles</taxon>
    </lineage>
</organism>
<accession>A0A182S0H7</accession>
<sequence length="15" mass="1846">VFCEFVSFSFTTWVF</sequence>
<dbReference type="EnsemblMetazoa" id="AFUN014012-RA">
    <property type="protein sequence ID" value="AFUN014012-PA"/>
    <property type="gene ID" value="AFUN014012"/>
</dbReference>
<dbReference type="VEuPathDB" id="VectorBase:AFUN014012"/>
<evidence type="ECO:0000313" key="1">
    <source>
        <dbReference type="EnsemblMetazoa" id="AFUN014012-PA"/>
    </source>
</evidence>
<name>A0A182S0H7_ANOFN</name>